<evidence type="ECO:0000313" key="2">
    <source>
        <dbReference type="EMBL" id="QZA59312.1"/>
    </source>
</evidence>
<dbReference type="EMBL" id="CP075585">
    <property type="protein sequence ID" value="QZA59312.1"/>
    <property type="molecule type" value="Genomic_DNA"/>
</dbReference>
<feature type="transmembrane region" description="Helical" evidence="1">
    <location>
        <begin position="107"/>
        <end position="124"/>
    </location>
</feature>
<keyword evidence="1" id="KW-1133">Transmembrane helix</keyword>
<keyword evidence="3" id="KW-1185">Reference proteome</keyword>
<organism evidence="2 3">
    <name type="scientific">Candidatus Rhabdochlamydia porcellionis</name>
    <dbReference type="NCBI Taxonomy" id="225148"/>
    <lineage>
        <taxon>Bacteria</taxon>
        <taxon>Pseudomonadati</taxon>
        <taxon>Chlamydiota</taxon>
        <taxon>Chlamydiia</taxon>
        <taxon>Parachlamydiales</taxon>
        <taxon>Candidatus Rhabdochlamydiaceae</taxon>
        <taxon>Candidatus Rhabdochlamydia</taxon>
    </lineage>
</organism>
<dbReference type="Proteomes" id="UP000822862">
    <property type="component" value="Chromosome"/>
</dbReference>
<sequence length="586" mass="68091">MSVITDYPLGVQAIFNSKIANPFLSNYNYVFTALAQSYQVYAATKVVAKTLQAYNRPMATFPWYVRVLAVTAVPFSICFEINRWSLGYQPHFWIKKTIHWVCDHTGLFMYAICIVSSIALAMIGKPGMLIGVAVTFSIDQIQNYDILPAYYCHVLKTINTLVSVFFSKRTFSCWISITELASNLYFSRLIQNTPLHAMTNTIVTDKTVADVKNNPFHIHFKPELKERKAADLLVFFKGITWHATQTKELLSKDNDWIKRADTSKDPISYVKNLHKYVENVCSDSKQLAPIELYLKVIIQYLCNHPKKNLENKELVLNVIAQLRKNSQEGVSRLGEIAEKLYERIDSFSFEEQVLQLLYKKRKEIFKQFFHKELCEKTMMGSFKEVFHSWAKDAFDSHMGINFFLIDRTPSLIKANICAMCAAEEVNTEEYFCDQEGNSLYASENIIDLLMNQLGNTLSWDSVNQWWQEQNMPQDINAIKNKILSIQTAEAHLKALYEIKKDDFHYCNFSFLKNISTEKRIYFFSFIKQDCKEYFIDLKEKIQIDKDEEEFANKICLDIQQAVDVYPKIEKLLVSMLLKIGIFQLKM</sequence>
<feature type="transmembrane region" description="Helical" evidence="1">
    <location>
        <begin position="63"/>
        <end position="86"/>
    </location>
</feature>
<dbReference type="RefSeq" id="WP_194845184.1">
    <property type="nucleotide sequence ID" value="NZ_CP075585.1"/>
</dbReference>
<keyword evidence="1" id="KW-0472">Membrane</keyword>
<evidence type="ECO:0000256" key="1">
    <source>
        <dbReference type="SAM" id="Phobius"/>
    </source>
</evidence>
<accession>A0ABX8Z479</accession>
<reference evidence="2 3" key="1">
    <citation type="submission" date="2020-01" db="EMBL/GenBank/DDBJ databases">
        <authorList>
            <person name="Sixt B."/>
            <person name="Schulz F."/>
            <person name="Kostanjsek R."/>
            <person name="Koestlbacher S."/>
            <person name="Collingro A."/>
            <person name="Toenshoff E."/>
            <person name="Horn M."/>
        </authorList>
    </citation>
    <scope>NUCLEOTIDE SEQUENCE [LARGE SCALE GENOMIC DNA]</scope>
    <source>
        <strain evidence="2 3">15C</strain>
    </source>
</reference>
<protein>
    <submittedName>
        <fullName evidence="2">Uncharacterized protein</fullName>
    </submittedName>
</protein>
<gene>
    <name evidence="2" type="ORF">RHAB15C_0001198</name>
</gene>
<proteinExistence type="predicted"/>
<evidence type="ECO:0000313" key="3">
    <source>
        <dbReference type="Proteomes" id="UP000822862"/>
    </source>
</evidence>
<name>A0ABX8Z479_9BACT</name>
<reference evidence="2 3" key="2">
    <citation type="submission" date="2021-05" db="EMBL/GenBank/DDBJ databases">
        <title>Ecology and evolution of chlamydial symbionts of arthropods.</title>
        <authorList>
            <person name="Halter T."/>
            <person name="Sixt B.S."/>
            <person name="Toenshoff E.R."/>
            <person name="Koestlbacher S."/>
            <person name="Schulz F."/>
            <person name="Kostanjsek R."/>
            <person name="Collingro A."/>
            <person name="Hendrickx F."/>
            <person name="Horn M."/>
        </authorList>
    </citation>
    <scope>NUCLEOTIDE SEQUENCE [LARGE SCALE GENOMIC DNA]</scope>
    <source>
        <strain evidence="2 3">15C</strain>
    </source>
</reference>
<keyword evidence="1" id="KW-0812">Transmembrane</keyword>